<dbReference type="EMBL" id="UINC01001261">
    <property type="protein sequence ID" value="SUZ75939.1"/>
    <property type="molecule type" value="Genomic_DNA"/>
</dbReference>
<dbReference type="AlphaFoldDB" id="A0A381QC08"/>
<dbReference type="Gene3D" id="2.40.110.10">
    <property type="entry name" value="Butyryl-CoA Dehydrogenase, subunit A, domain 2"/>
    <property type="match status" value="1"/>
</dbReference>
<accession>A0A381QC08</accession>
<dbReference type="InterPro" id="IPR009100">
    <property type="entry name" value="AcylCoA_DH/oxidase_NM_dom_sf"/>
</dbReference>
<dbReference type="SUPFAM" id="SSF56645">
    <property type="entry name" value="Acyl-CoA dehydrogenase NM domain-like"/>
    <property type="match status" value="1"/>
</dbReference>
<dbReference type="GO" id="GO:0050660">
    <property type="term" value="F:flavin adenine dinucleotide binding"/>
    <property type="evidence" value="ECO:0007669"/>
    <property type="project" value="InterPro"/>
</dbReference>
<dbReference type="Gene3D" id="1.10.540.10">
    <property type="entry name" value="Acyl-CoA dehydrogenase/oxidase, N-terminal domain"/>
    <property type="match status" value="1"/>
</dbReference>
<reference evidence="4" key="1">
    <citation type="submission" date="2018-05" db="EMBL/GenBank/DDBJ databases">
        <authorList>
            <person name="Lanie J.A."/>
            <person name="Ng W.-L."/>
            <person name="Kazmierczak K.M."/>
            <person name="Andrzejewski T.M."/>
            <person name="Davidsen T.M."/>
            <person name="Wayne K.J."/>
            <person name="Tettelin H."/>
            <person name="Glass J.I."/>
            <person name="Rusch D."/>
            <person name="Podicherti R."/>
            <person name="Tsui H.-C.T."/>
            <person name="Winkler M.E."/>
        </authorList>
    </citation>
    <scope>NUCLEOTIDE SEQUENCE</scope>
</reference>
<name>A0A381QC08_9ZZZZ</name>
<dbReference type="GO" id="GO:0016627">
    <property type="term" value="F:oxidoreductase activity, acting on the CH-CH group of donors"/>
    <property type="evidence" value="ECO:0007669"/>
    <property type="project" value="InterPro"/>
</dbReference>
<sequence>MAKASLPIHRLISDIENLIVERAKSSDAARRPDPDVIAALANAGLMRLLVPQEYGGHEVHPATVIDFTAQLAQIDGSTAWVAMTCNEEAELVSAYLPPETCRRVWNEEPNLVFAGSGVPKGRAVRAPGGWRITGRWNFVSGCTAADKWVLNSVVSESSPIELCFAVMDADQQFIEDTWHTVGLRGTGSHDVVLEDVFVDDAWCGVVPNKSLPLPDLPFYRLPSALRFPFPKTGVACGLARRAMAEFKSLAGTKQPLNSKRPLSDRPDAASAIAKAEALVGSGQAWVHEQLDLIWRAAENDETVASDVHARVRLACSWSVQNAIRAIQHLVDAAGSTANFEASGLMSLLDDARAVAGHFMVGSYQVDTAGRVLLGLDAGDPAF</sequence>
<dbReference type="PIRSF" id="PIRSF016578">
    <property type="entry name" value="HsaA"/>
    <property type="match status" value="1"/>
</dbReference>
<dbReference type="SUPFAM" id="SSF47203">
    <property type="entry name" value="Acyl-CoA dehydrogenase C-terminal domain-like"/>
    <property type="match status" value="1"/>
</dbReference>
<proteinExistence type="predicted"/>
<keyword evidence="1" id="KW-0560">Oxidoreductase</keyword>
<evidence type="ECO:0000256" key="1">
    <source>
        <dbReference type="ARBA" id="ARBA00023002"/>
    </source>
</evidence>
<evidence type="ECO:0000259" key="2">
    <source>
        <dbReference type="Pfam" id="PF02771"/>
    </source>
</evidence>
<protein>
    <submittedName>
        <fullName evidence="4">Uncharacterized protein</fullName>
    </submittedName>
</protein>
<feature type="domain" description="Acyl-CoA dehydrogenase/oxidase N-terminal" evidence="2">
    <location>
        <begin position="19"/>
        <end position="83"/>
    </location>
</feature>
<dbReference type="Pfam" id="PF08028">
    <property type="entry name" value="Acyl-CoA_dh_2"/>
    <property type="match status" value="1"/>
</dbReference>
<gene>
    <name evidence="4" type="ORF">METZ01_LOCUS28793</name>
</gene>
<dbReference type="Pfam" id="PF02771">
    <property type="entry name" value="Acyl-CoA_dh_N"/>
    <property type="match status" value="1"/>
</dbReference>
<dbReference type="Gene3D" id="1.20.140.10">
    <property type="entry name" value="Butyryl-CoA Dehydrogenase, subunit A, domain 3"/>
    <property type="match status" value="1"/>
</dbReference>
<evidence type="ECO:0000259" key="3">
    <source>
        <dbReference type="Pfam" id="PF08028"/>
    </source>
</evidence>
<dbReference type="InterPro" id="IPR046373">
    <property type="entry name" value="Acyl-CoA_Oxase/DH_mid-dom_sf"/>
</dbReference>
<dbReference type="InterPro" id="IPR013107">
    <property type="entry name" value="Acyl-CoA_DH_C"/>
</dbReference>
<feature type="domain" description="Acyl-CoA dehydrogenase C-terminal" evidence="3">
    <location>
        <begin position="234"/>
        <end position="360"/>
    </location>
</feature>
<dbReference type="InterPro" id="IPR037069">
    <property type="entry name" value="AcylCoA_DH/ox_N_sf"/>
</dbReference>
<organism evidence="4">
    <name type="scientific">marine metagenome</name>
    <dbReference type="NCBI Taxonomy" id="408172"/>
    <lineage>
        <taxon>unclassified sequences</taxon>
        <taxon>metagenomes</taxon>
        <taxon>ecological metagenomes</taxon>
    </lineage>
</organism>
<evidence type="ECO:0000313" key="4">
    <source>
        <dbReference type="EMBL" id="SUZ75939.1"/>
    </source>
</evidence>
<dbReference type="InterPro" id="IPR013786">
    <property type="entry name" value="AcylCoA_DH/ox_N"/>
</dbReference>
<dbReference type="InterPro" id="IPR036250">
    <property type="entry name" value="AcylCo_DH-like_C"/>
</dbReference>